<evidence type="ECO:0000313" key="5">
    <source>
        <dbReference type="Proteomes" id="UP000235803"/>
    </source>
</evidence>
<comment type="caution">
    <text evidence="4">The sequence shown here is derived from an EMBL/GenBank/DDBJ whole genome shotgun (WGS) entry which is preliminary data.</text>
</comment>
<dbReference type="Pfam" id="PF25954">
    <property type="entry name" value="Beta-barrel_RND_2"/>
    <property type="match status" value="1"/>
</dbReference>
<feature type="domain" description="CusB-like beta-barrel" evidence="3">
    <location>
        <begin position="229"/>
        <end position="300"/>
    </location>
</feature>
<evidence type="ECO:0000256" key="1">
    <source>
        <dbReference type="ARBA" id="ARBA00009477"/>
    </source>
</evidence>
<dbReference type="AlphaFoldDB" id="A0A2N7TUS9"/>
<organism evidence="4 5">
    <name type="scientific">Billgrantia endophytica</name>
    <dbReference type="NCBI Taxonomy" id="2033802"/>
    <lineage>
        <taxon>Bacteria</taxon>
        <taxon>Pseudomonadati</taxon>
        <taxon>Pseudomonadota</taxon>
        <taxon>Gammaproteobacteria</taxon>
        <taxon>Oceanospirillales</taxon>
        <taxon>Halomonadaceae</taxon>
        <taxon>Billgrantia</taxon>
    </lineage>
</organism>
<accession>A0A2N7TUS9</accession>
<comment type="similarity">
    <text evidence="1">Belongs to the membrane fusion protein (MFP) (TC 8.A.1) family.</text>
</comment>
<keyword evidence="2" id="KW-0175">Coiled coil</keyword>
<dbReference type="Gene3D" id="1.10.287.470">
    <property type="entry name" value="Helix hairpin bin"/>
    <property type="match status" value="1"/>
</dbReference>
<protein>
    <submittedName>
        <fullName evidence="4">Efflux RND transporter periplasmic adaptor subunit</fullName>
    </submittedName>
</protein>
<feature type="coiled-coil region" evidence="2">
    <location>
        <begin position="115"/>
        <end position="191"/>
    </location>
</feature>
<dbReference type="NCBIfam" id="TIGR01730">
    <property type="entry name" value="RND_mfp"/>
    <property type="match status" value="1"/>
</dbReference>
<keyword evidence="5" id="KW-1185">Reference proteome</keyword>
<dbReference type="InterPro" id="IPR006143">
    <property type="entry name" value="RND_pump_MFP"/>
</dbReference>
<evidence type="ECO:0000313" key="4">
    <source>
        <dbReference type="EMBL" id="PMR71952.1"/>
    </source>
</evidence>
<dbReference type="Gene3D" id="2.40.50.100">
    <property type="match status" value="1"/>
</dbReference>
<dbReference type="OrthoDB" id="9806939at2"/>
<gene>
    <name evidence="4" type="ORF">C1H69_22455</name>
</gene>
<reference evidence="4 5" key="1">
    <citation type="submission" date="2018-01" db="EMBL/GenBank/DDBJ databases">
        <title>Halomonas endophytica sp. nov., isolated from storage liquid in the stems of Populus euphratica.</title>
        <authorList>
            <person name="Chen C."/>
        </authorList>
    </citation>
    <scope>NUCLEOTIDE SEQUENCE [LARGE SCALE GENOMIC DNA]</scope>
    <source>
        <strain evidence="4 5">MC28</strain>
    </source>
</reference>
<dbReference type="SUPFAM" id="SSF111369">
    <property type="entry name" value="HlyD-like secretion proteins"/>
    <property type="match status" value="1"/>
</dbReference>
<proteinExistence type="inferred from homology"/>
<dbReference type="GO" id="GO:0015562">
    <property type="term" value="F:efflux transmembrane transporter activity"/>
    <property type="evidence" value="ECO:0007669"/>
    <property type="project" value="TreeGrafter"/>
</dbReference>
<evidence type="ECO:0000256" key="2">
    <source>
        <dbReference type="SAM" id="Coils"/>
    </source>
</evidence>
<dbReference type="PANTHER" id="PTHR30469">
    <property type="entry name" value="MULTIDRUG RESISTANCE PROTEIN MDTA"/>
    <property type="match status" value="1"/>
</dbReference>
<sequence length="385" mass="40774">MPSPCRCQPPAWRRRQPGTWRAGARGGLPACLFLLLAACGAPSNDTGEDAHVAAARVTVAPAEPAAFGERFTLSGTLTAERQTRLSPRADGLVAQVHVDAGDPVEAGQVLLELDAAIARQALLRAQAQTEEAEAALREAQRLVVEAQRLIEHQAIPATEVEARAAALDLARAAAASARANAREQAEQVERHVLPAPFAGVIAEKLSEAGEWVQRGTPVLSLVATERVRLDLRVPQERFGQIADDAQVRVFADALGGTPLQASVGARVPVTDPGARTFLLRLLVADPQGRLLPGMSARAEIDLPPGAAAPAIDRDALLRQPDGSHSLFVVEETDGGPVARRRSVRILHDRDGSVALAGDDVRPGERVVIRGNEALADGQPLDLVER</sequence>
<dbReference type="GO" id="GO:1990281">
    <property type="term" value="C:efflux pump complex"/>
    <property type="evidence" value="ECO:0007669"/>
    <property type="project" value="TreeGrafter"/>
</dbReference>
<dbReference type="InterPro" id="IPR058792">
    <property type="entry name" value="Beta-barrel_RND_2"/>
</dbReference>
<dbReference type="EMBL" id="PNRF01000048">
    <property type="protein sequence ID" value="PMR71952.1"/>
    <property type="molecule type" value="Genomic_DNA"/>
</dbReference>
<evidence type="ECO:0000259" key="3">
    <source>
        <dbReference type="Pfam" id="PF25954"/>
    </source>
</evidence>
<dbReference type="Gene3D" id="2.40.420.20">
    <property type="match status" value="1"/>
</dbReference>
<name>A0A2N7TUS9_9GAMM</name>
<dbReference type="Gene3D" id="2.40.30.170">
    <property type="match status" value="1"/>
</dbReference>
<dbReference type="PANTHER" id="PTHR30469:SF15">
    <property type="entry name" value="HLYD FAMILY OF SECRETION PROTEINS"/>
    <property type="match status" value="1"/>
</dbReference>
<dbReference type="Proteomes" id="UP000235803">
    <property type="component" value="Unassembled WGS sequence"/>
</dbReference>